<evidence type="ECO:0000256" key="3">
    <source>
        <dbReference type="ARBA" id="ARBA00022989"/>
    </source>
</evidence>
<feature type="region of interest" description="Disordered" evidence="6">
    <location>
        <begin position="290"/>
        <end position="314"/>
    </location>
</feature>
<accession>A0A8C6LXZ3</accession>
<protein>
    <recommendedName>
        <fullName evidence="9">Ig-like domain-containing protein</fullName>
    </recommendedName>
</protein>
<dbReference type="PANTHER" id="PTHR47118">
    <property type="entry name" value="CYTOTOXIC AND REGULATORY T-CELL MOLECULE"/>
    <property type="match status" value="1"/>
</dbReference>
<feature type="domain" description="Ig-like" evidence="9">
    <location>
        <begin position="17"/>
        <end position="115"/>
    </location>
</feature>
<evidence type="ECO:0000256" key="7">
    <source>
        <dbReference type="SAM" id="Phobius"/>
    </source>
</evidence>
<evidence type="ECO:0000256" key="6">
    <source>
        <dbReference type="SAM" id="MobiDB-lite"/>
    </source>
</evidence>
<dbReference type="InterPro" id="IPR013106">
    <property type="entry name" value="Ig_V-set"/>
</dbReference>
<evidence type="ECO:0000256" key="1">
    <source>
        <dbReference type="ARBA" id="ARBA00004167"/>
    </source>
</evidence>
<dbReference type="GO" id="GO:0002355">
    <property type="term" value="P:detection of tumor cell"/>
    <property type="evidence" value="ECO:0007669"/>
    <property type="project" value="TreeGrafter"/>
</dbReference>
<sequence>LNFKLRIFFHKNSLLFVVVSLAAVQHVTVMQGDPVSLTCFLNNLHHAHVEWKNPEGHILFYNAREAKRDIRIRITTLSQSEFSIRITSVTFKDGGNYTCTQYDDNGAFEQIVEVTVLGKISTVKHGKVNVVKCRVEGNHHPPQISWILSNGPEFSGKFIDSYGHTFVSEGSLGVHHVRNRVMVKCLVHHPALYSPPLLAFIKLGQRRDSDSNMQVGAERTSSLLVLLVTTLIFGLLVVVVFFAIKLRRAHMAWKRGEPNRPGSNLHRLFNTAFTQYVVEEPPIMTSVVNTNAATPKDPAPQQTASRSHIKETSL</sequence>
<dbReference type="Gene3D" id="2.60.40.10">
    <property type="entry name" value="Immunoglobulins"/>
    <property type="match status" value="2"/>
</dbReference>
<dbReference type="InterPro" id="IPR013162">
    <property type="entry name" value="CD80_C2-set"/>
</dbReference>
<dbReference type="SMART" id="SM00409">
    <property type="entry name" value="IG"/>
    <property type="match status" value="1"/>
</dbReference>
<feature type="signal peptide" evidence="8">
    <location>
        <begin position="1"/>
        <end position="32"/>
    </location>
</feature>
<organism evidence="10 11">
    <name type="scientific">Nothobranchius furzeri</name>
    <name type="common">Turquoise killifish</name>
    <dbReference type="NCBI Taxonomy" id="105023"/>
    <lineage>
        <taxon>Eukaryota</taxon>
        <taxon>Metazoa</taxon>
        <taxon>Chordata</taxon>
        <taxon>Craniata</taxon>
        <taxon>Vertebrata</taxon>
        <taxon>Euteleostomi</taxon>
        <taxon>Actinopterygii</taxon>
        <taxon>Neopterygii</taxon>
        <taxon>Teleostei</taxon>
        <taxon>Neoteleostei</taxon>
        <taxon>Acanthomorphata</taxon>
        <taxon>Ovalentaria</taxon>
        <taxon>Atherinomorphae</taxon>
        <taxon>Cyprinodontiformes</taxon>
        <taxon>Nothobranchiidae</taxon>
        <taxon>Nothobranchius</taxon>
    </lineage>
</organism>
<evidence type="ECO:0000256" key="2">
    <source>
        <dbReference type="ARBA" id="ARBA00022692"/>
    </source>
</evidence>
<dbReference type="PANTHER" id="PTHR47118:SF1">
    <property type="entry name" value="CYTOTOXIC AND REGULATORY T-CELL MOLECULE"/>
    <property type="match status" value="1"/>
</dbReference>
<dbReference type="InterPro" id="IPR036179">
    <property type="entry name" value="Ig-like_dom_sf"/>
</dbReference>
<dbReference type="InterPro" id="IPR007110">
    <property type="entry name" value="Ig-like_dom"/>
</dbReference>
<evidence type="ECO:0000256" key="4">
    <source>
        <dbReference type="ARBA" id="ARBA00023136"/>
    </source>
</evidence>
<dbReference type="InterPro" id="IPR013783">
    <property type="entry name" value="Ig-like_fold"/>
</dbReference>
<reference evidence="10" key="2">
    <citation type="submission" date="2025-08" db="UniProtKB">
        <authorList>
            <consortium name="Ensembl"/>
        </authorList>
    </citation>
    <scope>IDENTIFICATION</scope>
</reference>
<dbReference type="Ensembl" id="ENSNFUT00015029538.1">
    <property type="protein sequence ID" value="ENSNFUP00015028267.1"/>
    <property type="gene ID" value="ENSNFUG00015013678.1"/>
</dbReference>
<name>A0A8C6LXZ3_NOTFU</name>
<evidence type="ECO:0000256" key="5">
    <source>
        <dbReference type="ARBA" id="ARBA00023157"/>
    </source>
</evidence>
<feature type="transmembrane region" description="Helical" evidence="7">
    <location>
        <begin position="223"/>
        <end position="244"/>
    </location>
</feature>
<keyword evidence="3 7" id="KW-1133">Transmembrane helix</keyword>
<dbReference type="SUPFAM" id="SSF48726">
    <property type="entry name" value="Immunoglobulin"/>
    <property type="match status" value="2"/>
</dbReference>
<dbReference type="AlphaFoldDB" id="A0A8C6LXZ3"/>
<reference evidence="10" key="3">
    <citation type="submission" date="2025-09" db="UniProtKB">
        <authorList>
            <consortium name="Ensembl"/>
        </authorList>
    </citation>
    <scope>IDENTIFICATION</scope>
</reference>
<keyword evidence="8" id="KW-0732">Signal</keyword>
<dbReference type="Pfam" id="PF08205">
    <property type="entry name" value="C2-set_2"/>
    <property type="match status" value="1"/>
</dbReference>
<dbReference type="GO" id="GO:0005886">
    <property type="term" value="C:plasma membrane"/>
    <property type="evidence" value="ECO:0007669"/>
    <property type="project" value="TreeGrafter"/>
</dbReference>
<dbReference type="GO" id="GO:0005102">
    <property type="term" value="F:signaling receptor binding"/>
    <property type="evidence" value="ECO:0007669"/>
    <property type="project" value="TreeGrafter"/>
</dbReference>
<evidence type="ECO:0000313" key="10">
    <source>
        <dbReference type="Ensembl" id="ENSNFUP00015028267.1"/>
    </source>
</evidence>
<dbReference type="Proteomes" id="UP000694548">
    <property type="component" value="Chromosome sgr11"/>
</dbReference>
<evidence type="ECO:0000256" key="8">
    <source>
        <dbReference type="SAM" id="SignalP"/>
    </source>
</evidence>
<dbReference type="InterPro" id="IPR003599">
    <property type="entry name" value="Ig_sub"/>
</dbReference>
<dbReference type="GO" id="GO:0008037">
    <property type="term" value="P:cell recognition"/>
    <property type="evidence" value="ECO:0007669"/>
    <property type="project" value="TreeGrafter"/>
</dbReference>
<reference evidence="10" key="1">
    <citation type="submission" date="2014-08" db="EMBL/GenBank/DDBJ databases">
        <authorList>
            <person name="Senf B."/>
            <person name="Petzold A."/>
            <person name="Downie B.R."/>
            <person name="Koch P."/>
            <person name="Platzer M."/>
        </authorList>
    </citation>
    <scope>NUCLEOTIDE SEQUENCE [LARGE SCALE GENOMIC DNA]</scope>
    <source>
        <strain evidence="10">GRZ</strain>
    </source>
</reference>
<evidence type="ECO:0000313" key="11">
    <source>
        <dbReference type="Proteomes" id="UP000694548"/>
    </source>
</evidence>
<keyword evidence="11" id="KW-1185">Reference proteome</keyword>
<proteinExistence type="predicted"/>
<keyword evidence="4 7" id="KW-0472">Membrane</keyword>
<dbReference type="GO" id="GO:0002860">
    <property type="term" value="P:positive regulation of natural killer cell mediated cytotoxicity directed against tumor cell target"/>
    <property type="evidence" value="ECO:0007669"/>
    <property type="project" value="TreeGrafter"/>
</dbReference>
<evidence type="ECO:0000259" key="9">
    <source>
        <dbReference type="PROSITE" id="PS50835"/>
    </source>
</evidence>
<feature type="chain" id="PRO_5034197024" description="Ig-like domain-containing protein" evidence="8">
    <location>
        <begin position="33"/>
        <end position="314"/>
    </location>
</feature>
<keyword evidence="5" id="KW-1015">Disulfide bond</keyword>
<dbReference type="PROSITE" id="PS50835">
    <property type="entry name" value="IG_LIKE"/>
    <property type="match status" value="1"/>
</dbReference>
<dbReference type="GeneTree" id="ENSGT00940000159804"/>
<dbReference type="InterPro" id="IPR053096">
    <property type="entry name" value="CRTAM"/>
</dbReference>
<dbReference type="Pfam" id="PF07686">
    <property type="entry name" value="V-set"/>
    <property type="match status" value="1"/>
</dbReference>
<comment type="subcellular location">
    <subcellularLocation>
        <location evidence="1">Membrane</location>
        <topology evidence="1">Single-pass membrane protein</topology>
    </subcellularLocation>
</comment>
<keyword evidence="2 7" id="KW-0812">Transmembrane</keyword>